<keyword evidence="2" id="KW-0813">Transport</keyword>
<keyword evidence="3 6" id="KW-0812">Transmembrane</keyword>
<comment type="subcellular location">
    <subcellularLocation>
        <location evidence="1">Cell membrane</location>
        <topology evidence="1">Multi-pass membrane protein</topology>
    </subcellularLocation>
</comment>
<evidence type="ECO:0000256" key="2">
    <source>
        <dbReference type="ARBA" id="ARBA00022448"/>
    </source>
</evidence>
<feature type="transmembrane region" description="Helical" evidence="6">
    <location>
        <begin position="308"/>
        <end position="333"/>
    </location>
</feature>
<organism evidence="8 9">
    <name type="scientific">Gracilibacillus xinjiangensis</name>
    <dbReference type="NCBI Taxonomy" id="1193282"/>
    <lineage>
        <taxon>Bacteria</taxon>
        <taxon>Bacillati</taxon>
        <taxon>Bacillota</taxon>
        <taxon>Bacilli</taxon>
        <taxon>Bacillales</taxon>
        <taxon>Bacillaceae</taxon>
        <taxon>Gracilibacillus</taxon>
    </lineage>
</organism>
<evidence type="ECO:0000256" key="1">
    <source>
        <dbReference type="ARBA" id="ARBA00004651"/>
    </source>
</evidence>
<dbReference type="Proteomes" id="UP001595882">
    <property type="component" value="Unassembled WGS sequence"/>
</dbReference>
<feature type="transmembrane region" description="Helical" evidence="6">
    <location>
        <begin position="353"/>
        <end position="372"/>
    </location>
</feature>
<feature type="domain" description="Major facilitator superfamily (MFS) profile" evidence="7">
    <location>
        <begin position="1"/>
        <end position="200"/>
    </location>
</feature>
<sequence length="402" mass="45577">MMFINKQKSSIPVSRDLKLLLLIGGLYALATFLSNTFVNVFLWKKSGEYLDIATYNLFIYIIQPIAFFIAGKFAKKVDRALILRVGVIVLSLFYIVVLLFGDKATTYPYLLGGLLGLGYGFYWLSFNVLTFEITEPETRDLFNGSLGTFQSFGGMIGPLFAGYIISNLNNFTGYTVIFLLSFLLFGIAVVCSFYLQKRKATGKFIFREVLEERKRNKNWNYILLAHIAQGMREGLFIFIIAIWVYIETGSEFALGVFNLLFSFCSLICYMLISKLIKSNYRKRMMLFGGLSLYFAIAIFVFQTNYVMLLIYGVIVGLSYPVFNVPFISLTYDIIGKANKARKLRIEYIIVREIYVNAGRIAAITIFIIGVSYLKPSFIIPILILSLGSGNLIASLLIRKTVN</sequence>
<evidence type="ECO:0000256" key="5">
    <source>
        <dbReference type="ARBA" id="ARBA00023136"/>
    </source>
</evidence>
<feature type="transmembrane region" description="Helical" evidence="6">
    <location>
        <begin position="20"/>
        <end position="43"/>
    </location>
</feature>
<dbReference type="InterPro" id="IPR011701">
    <property type="entry name" value="MFS"/>
</dbReference>
<keyword evidence="9" id="KW-1185">Reference proteome</keyword>
<dbReference type="Gene3D" id="1.20.1250.20">
    <property type="entry name" value="MFS general substrate transporter like domains"/>
    <property type="match status" value="2"/>
</dbReference>
<comment type="caution">
    <text evidence="8">The sequence shown here is derived from an EMBL/GenBank/DDBJ whole genome shotgun (WGS) entry which is preliminary data.</text>
</comment>
<proteinExistence type="predicted"/>
<evidence type="ECO:0000256" key="3">
    <source>
        <dbReference type="ARBA" id="ARBA00022692"/>
    </source>
</evidence>
<feature type="transmembrane region" description="Helical" evidence="6">
    <location>
        <begin position="171"/>
        <end position="195"/>
    </location>
</feature>
<evidence type="ECO:0000313" key="9">
    <source>
        <dbReference type="Proteomes" id="UP001595882"/>
    </source>
</evidence>
<feature type="transmembrane region" description="Helical" evidence="6">
    <location>
        <begin position="141"/>
        <end position="165"/>
    </location>
</feature>
<feature type="transmembrane region" description="Helical" evidence="6">
    <location>
        <begin position="221"/>
        <end position="246"/>
    </location>
</feature>
<feature type="transmembrane region" description="Helical" evidence="6">
    <location>
        <begin position="252"/>
        <end position="272"/>
    </location>
</feature>
<dbReference type="InterPro" id="IPR036259">
    <property type="entry name" value="MFS_trans_sf"/>
</dbReference>
<dbReference type="PROSITE" id="PS50850">
    <property type="entry name" value="MFS"/>
    <property type="match status" value="1"/>
</dbReference>
<dbReference type="SUPFAM" id="SSF103473">
    <property type="entry name" value="MFS general substrate transporter"/>
    <property type="match status" value="1"/>
</dbReference>
<dbReference type="RefSeq" id="WP_390252745.1">
    <property type="nucleotide sequence ID" value="NZ_JBHSDT010000008.1"/>
</dbReference>
<evidence type="ECO:0000256" key="6">
    <source>
        <dbReference type="SAM" id="Phobius"/>
    </source>
</evidence>
<dbReference type="InterPro" id="IPR020846">
    <property type="entry name" value="MFS_dom"/>
</dbReference>
<dbReference type="PANTHER" id="PTHR23526:SF2">
    <property type="entry name" value="MAJOR FACILITATOR SUPERFAMILY (MFS) PROFILE DOMAIN-CONTAINING PROTEIN"/>
    <property type="match status" value="1"/>
</dbReference>
<reference evidence="9" key="1">
    <citation type="journal article" date="2019" name="Int. J. Syst. Evol. Microbiol.">
        <title>The Global Catalogue of Microorganisms (GCM) 10K type strain sequencing project: providing services to taxonomists for standard genome sequencing and annotation.</title>
        <authorList>
            <consortium name="The Broad Institute Genomics Platform"/>
            <consortium name="The Broad Institute Genome Sequencing Center for Infectious Disease"/>
            <person name="Wu L."/>
            <person name="Ma J."/>
        </authorList>
    </citation>
    <scope>NUCLEOTIDE SEQUENCE [LARGE SCALE GENOMIC DNA]</scope>
    <source>
        <strain evidence="9">CCUG 37865</strain>
    </source>
</reference>
<dbReference type="PANTHER" id="PTHR23526">
    <property type="entry name" value="INTEGRAL MEMBRANE TRANSPORT PROTEIN-RELATED"/>
    <property type="match status" value="1"/>
</dbReference>
<dbReference type="EMBL" id="JBHSDT010000008">
    <property type="protein sequence ID" value="MFC4404206.1"/>
    <property type="molecule type" value="Genomic_DNA"/>
</dbReference>
<keyword evidence="4 6" id="KW-1133">Transmembrane helix</keyword>
<dbReference type="Pfam" id="PF07690">
    <property type="entry name" value="MFS_1"/>
    <property type="match status" value="1"/>
</dbReference>
<feature type="transmembrane region" description="Helical" evidence="6">
    <location>
        <begin position="107"/>
        <end position="129"/>
    </location>
</feature>
<keyword evidence="5 6" id="KW-0472">Membrane</keyword>
<gene>
    <name evidence="8" type="ORF">ACFOY7_14150</name>
</gene>
<feature type="transmembrane region" description="Helical" evidence="6">
    <location>
        <begin position="81"/>
        <end position="101"/>
    </location>
</feature>
<evidence type="ECO:0000256" key="4">
    <source>
        <dbReference type="ARBA" id="ARBA00022989"/>
    </source>
</evidence>
<evidence type="ECO:0000259" key="7">
    <source>
        <dbReference type="PROSITE" id="PS50850"/>
    </source>
</evidence>
<feature type="transmembrane region" description="Helical" evidence="6">
    <location>
        <begin position="284"/>
        <end position="302"/>
    </location>
</feature>
<dbReference type="InterPro" id="IPR052528">
    <property type="entry name" value="Sugar_transport-like"/>
</dbReference>
<accession>A0ABV8WZZ5</accession>
<protein>
    <submittedName>
        <fullName evidence="8">MFS transporter</fullName>
    </submittedName>
</protein>
<feature type="transmembrane region" description="Helical" evidence="6">
    <location>
        <begin position="55"/>
        <end position="74"/>
    </location>
</feature>
<feature type="transmembrane region" description="Helical" evidence="6">
    <location>
        <begin position="378"/>
        <end position="397"/>
    </location>
</feature>
<name>A0ABV8WZZ5_9BACI</name>
<evidence type="ECO:0000313" key="8">
    <source>
        <dbReference type="EMBL" id="MFC4404206.1"/>
    </source>
</evidence>